<gene>
    <name evidence="1" type="ORF">NGM29_17095</name>
</gene>
<accession>A0A9E7N850</accession>
<protein>
    <submittedName>
        <fullName evidence="1">Uncharacterized protein</fullName>
    </submittedName>
</protein>
<reference evidence="1" key="1">
    <citation type="submission" date="2022-06" db="EMBL/GenBank/DDBJ databases">
        <title>Diverse halophilic archaea isolated from saline environments.</title>
        <authorList>
            <person name="Cui H.-L."/>
        </authorList>
    </citation>
    <scope>NUCLEOTIDE SEQUENCE</scope>
    <source>
        <strain evidence="1">WLHS1</strain>
    </source>
</reference>
<proteinExistence type="predicted"/>
<dbReference type="GeneID" id="73291799"/>
<evidence type="ECO:0000313" key="1">
    <source>
        <dbReference type="EMBL" id="UTF53462.1"/>
    </source>
</evidence>
<keyword evidence="2" id="KW-1185">Reference proteome</keyword>
<organism evidence="1 2">
    <name type="scientific">Natronosalvus rutilus</name>
    <dbReference type="NCBI Taxonomy" id="2953753"/>
    <lineage>
        <taxon>Archaea</taxon>
        <taxon>Methanobacteriati</taxon>
        <taxon>Methanobacteriota</taxon>
        <taxon>Stenosarchaea group</taxon>
        <taxon>Halobacteria</taxon>
        <taxon>Halobacteriales</taxon>
        <taxon>Natrialbaceae</taxon>
        <taxon>Natronosalvus</taxon>
    </lineage>
</organism>
<sequence>MNCEKDEFGKTLQYANRRDGNECELCRRDGQISLPRYLSQIETRDQSLVSTSVLEDGDVPCLCDEHFHELTRTPARRTVVGP</sequence>
<dbReference type="Proteomes" id="UP001056855">
    <property type="component" value="Chromosome"/>
</dbReference>
<evidence type="ECO:0000313" key="2">
    <source>
        <dbReference type="Proteomes" id="UP001056855"/>
    </source>
</evidence>
<dbReference type="RefSeq" id="WP_254157948.1">
    <property type="nucleotide sequence ID" value="NZ_CP100355.1"/>
</dbReference>
<dbReference type="EMBL" id="CP100355">
    <property type="protein sequence ID" value="UTF53462.1"/>
    <property type="molecule type" value="Genomic_DNA"/>
</dbReference>
<dbReference type="KEGG" id="sawl:NGM29_17095"/>
<name>A0A9E7N850_9EURY</name>
<dbReference type="AlphaFoldDB" id="A0A9E7N850"/>